<dbReference type="EMBL" id="JBHLUD010000002">
    <property type="protein sequence ID" value="MFC0541619.1"/>
    <property type="molecule type" value="Genomic_DNA"/>
</dbReference>
<dbReference type="Gene3D" id="2.30.38.10">
    <property type="entry name" value="Luciferase, Domain 3"/>
    <property type="match status" value="1"/>
</dbReference>
<dbReference type="InterPro" id="IPR025110">
    <property type="entry name" value="AMP-bd_C"/>
</dbReference>
<evidence type="ECO:0000259" key="1">
    <source>
        <dbReference type="Pfam" id="PF00501"/>
    </source>
</evidence>
<gene>
    <name evidence="3" type="ORF">ACFFH7_09010</name>
</gene>
<dbReference type="PANTHER" id="PTHR45527">
    <property type="entry name" value="NONRIBOSOMAL PEPTIDE SYNTHETASE"/>
    <property type="match status" value="1"/>
</dbReference>
<dbReference type="NCBIfam" id="TIGR01733">
    <property type="entry name" value="AA-adenyl-dom"/>
    <property type="match status" value="1"/>
</dbReference>
<evidence type="ECO:0000313" key="4">
    <source>
        <dbReference type="Proteomes" id="UP001589810"/>
    </source>
</evidence>
<feature type="domain" description="AMP-dependent synthetase/ligase" evidence="1">
    <location>
        <begin position="125"/>
        <end position="467"/>
    </location>
</feature>
<name>A0ABV6MN58_9PSEU</name>
<organism evidence="3 4">
    <name type="scientific">Kutzneria chonburiensis</name>
    <dbReference type="NCBI Taxonomy" id="1483604"/>
    <lineage>
        <taxon>Bacteria</taxon>
        <taxon>Bacillati</taxon>
        <taxon>Actinomycetota</taxon>
        <taxon>Actinomycetes</taxon>
        <taxon>Pseudonocardiales</taxon>
        <taxon>Pseudonocardiaceae</taxon>
        <taxon>Kutzneria</taxon>
    </lineage>
</organism>
<dbReference type="InterPro" id="IPR045851">
    <property type="entry name" value="AMP-bd_C_sf"/>
</dbReference>
<reference evidence="3 4" key="1">
    <citation type="submission" date="2024-09" db="EMBL/GenBank/DDBJ databases">
        <authorList>
            <person name="Sun Q."/>
            <person name="Mori K."/>
        </authorList>
    </citation>
    <scope>NUCLEOTIDE SEQUENCE [LARGE SCALE GENOMIC DNA]</scope>
    <source>
        <strain evidence="3 4">TBRC 1432</strain>
    </source>
</reference>
<evidence type="ECO:0000313" key="3">
    <source>
        <dbReference type="EMBL" id="MFC0541619.1"/>
    </source>
</evidence>
<dbReference type="SUPFAM" id="SSF56801">
    <property type="entry name" value="Acetyl-CoA synthetase-like"/>
    <property type="match status" value="1"/>
</dbReference>
<dbReference type="CDD" id="cd05930">
    <property type="entry name" value="A_NRPS"/>
    <property type="match status" value="1"/>
</dbReference>
<dbReference type="Pfam" id="PF00501">
    <property type="entry name" value="AMP-binding"/>
    <property type="match status" value="1"/>
</dbReference>
<feature type="domain" description="AMP-binding enzyme C-terminal" evidence="2">
    <location>
        <begin position="525"/>
        <end position="597"/>
    </location>
</feature>
<dbReference type="InterPro" id="IPR020845">
    <property type="entry name" value="AMP-binding_CS"/>
</dbReference>
<dbReference type="InterPro" id="IPR000873">
    <property type="entry name" value="AMP-dep_synth/lig_dom"/>
</dbReference>
<dbReference type="Gene3D" id="3.40.50.980">
    <property type="match status" value="2"/>
</dbReference>
<dbReference type="Proteomes" id="UP001589810">
    <property type="component" value="Unassembled WGS sequence"/>
</dbReference>
<evidence type="ECO:0000259" key="2">
    <source>
        <dbReference type="Pfam" id="PF13193"/>
    </source>
</evidence>
<dbReference type="Pfam" id="PF13193">
    <property type="entry name" value="AMP-binding_C"/>
    <property type="match status" value="1"/>
</dbReference>
<dbReference type="InterPro" id="IPR010071">
    <property type="entry name" value="AA_adenyl_dom"/>
</dbReference>
<keyword evidence="4" id="KW-1185">Reference proteome</keyword>
<dbReference type="Gene3D" id="3.30.300.30">
    <property type="match status" value="1"/>
</dbReference>
<sequence>MSVTNFRLPTAWRSAEVETVEVPYDESQDVLAAHHRVLSVVTDDSAGEQALFTTGSIDERYALCVAARNGVLTLHGFGAARLAELYRAALADGDYLPAAERESVLSRWSVGPSAERGPETVIDLFQAQVARTPDAIAVRVDGESISYRELDHRSNQFAWRLNGLGVTTESPVGVCLRRSADLLPVILGIWKAGGAYLPLDPELPPQRLHRMIEAADAALVVTRSEHLGVVGSAKLLLLDEEQPMADGPIDVSVGARQLAYVIYTSGSTGTPKGVMVEHGNLVNYLLWTVDEYAARGTGGSAFFTSITFDLGIPSLLTPLLVGQTVDLLPDPLDTADLGALLVAGAPYSFLKMTPGHLNLLTLDLGADEARGVAGLVIAAGDAFPTELARRWTELAGTPVATEYGPTEITVGNSGQVITDDRGDGLIPLGQAIPNTSMYVLTEDLEPAPVGVPGEVHIGGLGVSRGYLGDPALTATRFVPDPYGPPGARLYRTGDRARWQPTGDLEFLGRGDGQVKIRGYRVELGEIQETLRRRPEVEDAVVIAVEQPRRPPRLTAFVRGSVSAPERLRADLAAELPAHMVPAEIVLVDGFPLTANGKVDTRALVESSGEKR</sequence>
<dbReference type="PANTHER" id="PTHR45527:SF1">
    <property type="entry name" value="FATTY ACID SYNTHASE"/>
    <property type="match status" value="1"/>
</dbReference>
<accession>A0ABV6MN58</accession>
<dbReference type="RefSeq" id="WP_273942353.1">
    <property type="nucleotide sequence ID" value="NZ_CP097263.1"/>
</dbReference>
<dbReference type="PROSITE" id="PS00455">
    <property type="entry name" value="AMP_BINDING"/>
    <property type="match status" value="1"/>
</dbReference>
<protein>
    <submittedName>
        <fullName evidence="3">Amino acid adenylation domain-containing protein</fullName>
    </submittedName>
</protein>
<proteinExistence type="predicted"/>
<comment type="caution">
    <text evidence="3">The sequence shown here is derived from an EMBL/GenBank/DDBJ whole genome shotgun (WGS) entry which is preliminary data.</text>
</comment>